<accession>A0AAI9EDM0</accession>
<dbReference type="PANTHER" id="PTHR28048:SF1">
    <property type="entry name" value="ACR195WP"/>
    <property type="match status" value="1"/>
</dbReference>
<dbReference type="PANTHER" id="PTHR28048">
    <property type="entry name" value="ACR195WP"/>
    <property type="match status" value="1"/>
</dbReference>
<keyword evidence="1" id="KW-1133">Transmembrane helix</keyword>
<evidence type="ECO:0000313" key="3">
    <source>
        <dbReference type="EMBL" id="CAK4032557.1"/>
    </source>
</evidence>
<feature type="domain" description="Distal membrane-arm assembly complex protein 1-like" evidence="2">
    <location>
        <begin position="29"/>
        <end position="65"/>
    </location>
</feature>
<organism evidence="3 4">
    <name type="scientific">Lecanosticta acicola</name>
    <dbReference type="NCBI Taxonomy" id="111012"/>
    <lineage>
        <taxon>Eukaryota</taxon>
        <taxon>Fungi</taxon>
        <taxon>Dikarya</taxon>
        <taxon>Ascomycota</taxon>
        <taxon>Pezizomycotina</taxon>
        <taxon>Dothideomycetes</taxon>
        <taxon>Dothideomycetidae</taxon>
        <taxon>Mycosphaerellales</taxon>
        <taxon>Mycosphaerellaceae</taxon>
        <taxon>Lecanosticta</taxon>
    </lineage>
</organism>
<reference evidence="3" key="1">
    <citation type="submission" date="2023-11" db="EMBL/GenBank/DDBJ databases">
        <authorList>
            <person name="Alioto T."/>
            <person name="Alioto T."/>
            <person name="Gomez Garrido J."/>
        </authorList>
    </citation>
    <scope>NUCLEOTIDE SEQUENCE</scope>
</reference>
<gene>
    <name evidence="3" type="ORF">LECACI_7A007715</name>
</gene>
<dbReference type="EMBL" id="CAVMBE010000065">
    <property type="protein sequence ID" value="CAK4032557.1"/>
    <property type="molecule type" value="Genomic_DNA"/>
</dbReference>
<comment type="caution">
    <text evidence="3">The sequence shown here is derived from an EMBL/GenBank/DDBJ whole genome shotgun (WGS) entry which is preliminary data.</text>
</comment>
<dbReference type="AlphaFoldDB" id="A0AAI9EDM0"/>
<keyword evidence="4" id="KW-1185">Reference proteome</keyword>
<protein>
    <recommendedName>
        <fullName evidence="2">Distal membrane-arm assembly complex protein 1-like domain-containing protein</fullName>
    </recommendedName>
</protein>
<dbReference type="InterPro" id="IPR028036">
    <property type="entry name" value="DMAC1-like_dom"/>
</dbReference>
<dbReference type="Proteomes" id="UP001296104">
    <property type="component" value="Unassembled WGS sequence"/>
</dbReference>
<evidence type="ECO:0000256" key="1">
    <source>
        <dbReference type="SAM" id="Phobius"/>
    </source>
</evidence>
<proteinExistence type="predicted"/>
<keyword evidence="1" id="KW-0812">Transmembrane</keyword>
<dbReference type="InterPro" id="IPR053092">
    <property type="entry name" value="Mitochondrial_unc_protein"/>
</dbReference>
<evidence type="ECO:0000313" key="4">
    <source>
        <dbReference type="Proteomes" id="UP001296104"/>
    </source>
</evidence>
<feature type="transmembrane region" description="Helical" evidence="1">
    <location>
        <begin position="77"/>
        <end position="94"/>
    </location>
</feature>
<name>A0AAI9EDM0_9PEZI</name>
<dbReference type="Pfam" id="PF15055">
    <property type="entry name" value="DMAC1_Dmo2"/>
    <property type="match status" value="1"/>
</dbReference>
<evidence type="ECO:0000259" key="2">
    <source>
        <dbReference type="Pfam" id="PF15055"/>
    </source>
</evidence>
<sequence>MPEPNTTLRSLQDDTKIEDVLAQQQKDYDCLPCRLMGSAAFAGLGIYSYGSGMSQLRKRELEILQSGSRIGMGPRKAGIYVISGILVGLGVYRLKY</sequence>
<keyword evidence="1" id="KW-0472">Membrane</keyword>